<protein>
    <submittedName>
        <fullName evidence="2">Uncharacterized protein</fullName>
    </submittedName>
</protein>
<gene>
    <name evidence="2" type="ORF">RHSIM_Rhsim03G0129200</name>
</gene>
<feature type="region of interest" description="Disordered" evidence="1">
    <location>
        <begin position="325"/>
        <end position="347"/>
    </location>
</feature>
<reference evidence="2" key="1">
    <citation type="submission" date="2019-11" db="EMBL/GenBank/DDBJ databases">
        <authorList>
            <person name="Liu Y."/>
            <person name="Hou J."/>
            <person name="Li T.-Q."/>
            <person name="Guan C.-H."/>
            <person name="Wu X."/>
            <person name="Wu H.-Z."/>
            <person name="Ling F."/>
            <person name="Zhang R."/>
            <person name="Shi X.-G."/>
            <person name="Ren J.-P."/>
            <person name="Chen E.-F."/>
            <person name="Sun J.-M."/>
        </authorList>
    </citation>
    <scope>NUCLEOTIDE SEQUENCE</scope>
    <source>
        <strain evidence="2">Adult_tree_wgs_1</strain>
        <tissue evidence="2">Leaves</tissue>
    </source>
</reference>
<proteinExistence type="predicted"/>
<organism evidence="2 3">
    <name type="scientific">Rhododendron simsii</name>
    <name type="common">Sims's rhododendron</name>
    <dbReference type="NCBI Taxonomy" id="118357"/>
    <lineage>
        <taxon>Eukaryota</taxon>
        <taxon>Viridiplantae</taxon>
        <taxon>Streptophyta</taxon>
        <taxon>Embryophyta</taxon>
        <taxon>Tracheophyta</taxon>
        <taxon>Spermatophyta</taxon>
        <taxon>Magnoliopsida</taxon>
        <taxon>eudicotyledons</taxon>
        <taxon>Gunneridae</taxon>
        <taxon>Pentapetalae</taxon>
        <taxon>asterids</taxon>
        <taxon>Ericales</taxon>
        <taxon>Ericaceae</taxon>
        <taxon>Ericoideae</taxon>
        <taxon>Rhodoreae</taxon>
        <taxon>Rhododendron</taxon>
    </lineage>
</organism>
<dbReference type="OrthoDB" id="1815467at2759"/>
<keyword evidence="3" id="KW-1185">Reference proteome</keyword>
<sequence length="372" mass="40857">MSKLGFWFFQARDNLQIVFKLPTSVKRCKEKLFFISGEGWEYQETEIVGPVTPGINLVWGDPDLNEIGNIQPKADDLEDIIKAIKKKLTGYSELVTPEKLFSLLLGHNLKDGVEIDESALSRLRGHQTIGMGKPSTPKLKIDKNVLAQAVQAGASAMVQTLGKRKRKIDQTSGLTTKVASEVSIGSNGRTLSQLLSPSTGLTDPVKTEVVKSKGPIEAMSGQEVGDATKEATGAVEEAQAGRSTAEQAQKVVEDKLVATERMLVEERKKIEEMKDLGQSKAALSTAMEDFKVLAEYLAEKTLYFVGGFEQAKKAFQKKFPEADLEGIEPESPSEGETMTEAEQSGDEEVEIQQVQLFDLKLYTDKCSMTLFN</sequence>
<name>A0A834LSX1_RHOSS</name>
<comment type="caution">
    <text evidence="2">The sequence shown here is derived from an EMBL/GenBank/DDBJ whole genome shotgun (WGS) entry which is preliminary data.</text>
</comment>
<accession>A0A834LSX1</accession>
<evidence type="ECO:0000256" key="1">
    <source>
        <dbReference type="SAM" id="MobiDB-lite"/>
    </source>
</evidence>
<dbReference type="AlphaFoldDB" id="A0A834LSX1"/>
<evidence type="ECO:0000313" key="2">
    <source>
        <dbReference type="EMBL" id="KAF7149097.1"/>
    </source>
</evidence>
<evidence type="ECO:0000313" key="3">
    <source>
        <dbReference type="Proteomes" id="UP000626092"/>
    </source>
</evidence>
<dbReference type="Proteomes" id="UP000626092">
    <property type="component" value="Unassembled WGS sequence"/>
</dbReference>
<dbReference type="EMBL" id="WJXA01000003">
    <property type="protein sequence ID" value="KAF7149097.1"/>
    <property type="molecule type" value="Genomic_DNA"/>
</dbReference>